<dbReference type="Proteomes" id="UP000693946">
    <property type="component" value="Linkage Group LG12"/>
</dbReference>
<comment type="caution">
    <text evidence="1">The sequence shown here is derived from an EMBL/GenBank/DDBJ whole genome shotgun (WGS) entry which is preliminary data.</text>
</comment>
<dbReference type="AlphaFoldDB" id="A0AAV6SKA3"/>
<name>A0AAV6SKA3_SOLSE</name>
<evidence type="ECO:0000313" key="1">
    <source>
        <dbReference type="EMBL" id="KAG7518111.1"/>
    </source>
</evidence>
<sequence length="200" mass="23185">MTPLHFVYAGKDSDATRLHFVYEEKTGRHATSLCFTPEKTLDATLWTPRDFHFVYAGKTLDATRLPLCLRRKDSDATRLHFVYEEKTRRHVTHFAYGKTLTPRDFTCLRKDLTPRDSCLTKRPTRTHFVYAGKDSDATPRTTLLYTGKDSDATDSHFVYAEKTLNETSLCLRRKDLTTRFDRKDSDATTHFTRKDFDAAT</sequence>
<protein>
    <submittedName>
        <fullName evidence="1">Uncharacterized protein</fullName>
    </submittedName>
</protein>
<evidence type="ECO:0000313" key="2">
    <source>
        <dbReference type="Proteomes" id="UP000693946"/>
    </source>
</evidence>
<gene>
    <name evidence="1" type="ORF">JOB18_025161</name>
</gene>
<accession>A0AAV6SKA3</accession>
<keyword evidence="2" id="KW-1185">Reference proteome</keyword>
<proteinExistence type="predicted"/>
<dbReference type="EMBL" id="JAGKHQ010000004">
    <property type="protein sequence ID" value="KAG7518111.1"/>
    <property type="molecule type" value="Genomic_DNA"/>
</dbReference>
<reference evidence="1 2" key="1">
    <citation type="journal article" date="2021" name="Sci. Rep.">
        <title>Chromosome anchoring in Senegalese sole (Solea senegalensis) reveals sex-associated markers and genome rearrangements in flatfish.</title>
        <authorList>
            <person name="Guerrero-Cozar I."/>
            <person name="Gomez-Garrido J."/>
            <person name="Berbel C."/>
            <person name="Martinez-Blanch J.F."/>
            <person name="Alioto T."/>
            <person name="Claros M.G."/>
            <person name="Gagnaire P.A."/>
            <person name="Manchado M."/>
        </authorList>
    </citation>
    <scope>NUCLEOTIDE SEQUENCE [LARGE SCALE GENOMIC DNA]</scope>
    <source>
        <strain evidence="1">Sse05_10M</strain>
    </source>
</reference>
<organism evidence="1 2">
    <name type="scientific">Solea senegalensis</name>
    <name type="common">Senegalese sole</name>
    <dbReference type="NCBI Taxonomy" id="28829"/>
    <lineage>
        <taxon>Eukaryota</taxon>
        <taxon>Metazoa</taxon>
        <taxon>Chordata</taxon>
        <taxon>Craniata</taxon>
        <taxon>Vertebrata</taxon>
        <taxon>Euteleostomi</taxon>
        <taxon>Actinopterygii</taxon>
        <taxon>Neopterygii</taxon>
        <taxon>Teleostei</taxon>
        <taxon>Neoteleostei</taxon>
        <taxon>Acanthomorphata</taxon>
        <taxon>Carangaria</taxon>
        <taxon>Pleuronectiformes</taxon>
        <taxon>Pleuronectoidei</taxon>
        <taxon>Soleidae</taxon>
        <taxon>Solea</taxon>
    </lineage>
</organism>